<dbReference type="PANTHER" id="PTHR46796:SF6">
    <property type="entry name" value="ARAC SUBFAMILY"/>
    <property type="match status" value="1"/>
</dbReference>
<evidence type="ECO:0000313" key="6">
    <source>
        <dbReference type="Proteomes" id="UP000830401"/>
    </source>
</evidence>
<evidence type="ECO:0000256" key="3">
    <source>
        <dbReference type="ARBA" id="ARBA00023163"/>
    </source>
</evidence>
<dbReference type="InterPro" id="IPR018062">
    <property type="entry name" value="HTH_AraC-typ_CS"/>
</dbReference>
<keyword evidence="3" id="KW-0804">Transcription</keyword>
<dbReference type="Pfam" id="PF12833">
    <property type="entry name" value="HTH_18"/>
    <property type="match status" value="1"/>
</dbReference>
<geneLocation type="plasmid" evidence="5 6">
    <name>unnamed8</name>
</geneLocation>
<proteinExistence type="predicted"/>
<evidence type="ECO:0000259" key="4">
    <source>
        <dbReference type="PROSITE" id="PS01124"/>
    </source>
</evidence>
<keyword evidence="2" id="KW-0238">DNA-binding</keyword>
<organism evidence="5 6">
    <name type="scientific">Hymenobacter volaticus</name>
    <dbReference type="NCBI Taxonomy" id="2932254"/>
    <lineage>
        <taxon>Bacteria</taxon>
        <taxon>Pseudomonadati</taxon>
        <taxon>Bacteroidota</taxon>
        <taxon>Cytophagia</taxon>
        <taxon>Cytophagales</taxon>
        <taxon>Hymenobacteraceae</taxon>
        <taxon>Hymenobacter</taxon>
    </lineage>
</organism>
<feature type="domain" description="HTH araC/xylS-type" evidence="4">
    <location>
        <begin position="189"/>
        <end position="287"/>
    </location>
</feature>
<dbReference type="InterPro" id="IPR020449">
    <property type="entry name" value="Tscrpt_reg_AraC-type_HTH"/>
</dbReference>
<accession>A0ABY4GFY9</accession>
<keyword evidence="5" id="KW-0614">Plasmid</keyword>
<dbReference type="InterPro" id="IPR018060">
    <property type="entry name" value="HTH_AraC"/>
</dbReference>
<gene>
    <name evidence="5" type="ORF">MUN86_30330</name>
</gene>
<dbReference type="SUPFAM" id="SSF46689">
    <property type="entry name" value="Homeodomain-like"/>
    <property type="match status" value="2"/>
</dbReference>
<keyword evidence="1" id="KW-0805">Transcription regulation</keyword>
<evidence type="ECO:0000313" key="5">
    <source>
        <dbReference type="EMBL" id="UOQ69809.1"/>
    </source>
</evidence>
<dbReference type="PROSITE" id="PS00041">
    <property type="entry name" value="HTH_ARAC_FAMILY_1"/>
    <property type="match status" value="1"/>
</dbReference>
<dbReference type="Gene3D" id="1.10.10.60">
    <property type="entry name" value="Homeodomain-like"/>
    <property type="match status" value="2"/>
</dbReference>
<evidence type="ECO:0000256" key="1">
    <source>
        <dbReference type="ARBA" id="ARBA00023015"/>
    </source>
</evidence>
<keyword evidence="6" id="KW-1185">Reference proteome</keyword>
<sequence length="287" mass="32402">MKYTYSSEMYGLQAVETSVSQAWPGLRVERYQLEAMAMPAHFHKHHLLLLHQGQQPIRSQRHSGRRFDEDLFGAGDAGLYPAGEYGPIAWDGPTDIIHLHLDAQALEARARHDLDLTRFALHERFRFEDGLLTQLGRQLLAASNAKHTLGRLYVESLANTLCYHLIEHHASYEQRVGGTGSRLSAAVLARLDAYLEAAAEQPISLQMLASLANLSVFHFARRFKQTTGATPYQYVLQWKMKRAQQLLRTDELPIASVSDALGFASPTHFSAAFKRAFGCTPREFQRR</sequence>
<dbReference type="InterPro" id="IPR009057">
    <property type="entry name" value="Homeodomain-like_sf"/>
</dbReference>
<reference evidence="5" key="1">
    <citation type="submission" date="2022-04" db="EMBL/GenBank/DDBJ databases">
        <title>Hymenobacter sp. isolated from the air.</title>
        <authorList>
            <person name="Won M."/>
            <person name="Lee C.-M."/>
            <person name="Woen H.-Y."/>
            <person name="Kwon S.-W."/>
        </authorList>
    </citation>
    <scope>NUCLEOTIDE SEQUENCE</scope>
    <source>
        <strain evidence="5">5420S-77</strain>
        <plasmid evidence="5">unnamed8</plasmid>
    </source>
</reference>
<dbReference type="Proteomes" id="UP000830401">
    <property type="component" value="Plasmid unnamed8"/>
</dbReference>
<dbReference type="EMBL" id="CP095069">
    <property type="protein sequence ID" value="UOQ69809.1"/>
    <property type="molecule type" value="Genomic_DNA"/>
</dbReference>
<protein>
    <submittedName>
        <fullName evidence="5">Helix-turn-helix transcriptional regulator</fullName>
    </submittedName>
</protein>
<dbReference type="RefSeq" id="WP_245127658.1">
    <property type="nucleotide sequence ID" value="NZ_CP095069.1"/>
</dbReference>
<evidence type="ECO:0000256" key="2">
    <source>
        <dbReference type="ARBA" id="ARBA00023125"/>
    </source>
</evidence>
<dbReference type="PANTHER" id="PTHR46796">
    <property type="entry name" value="HTH-TYPE TRANSCRIPTIONAL ACTIVATOR RHAS-RELATED"/>
    <property type="match status" value="1"/>
</dbReference>
<dbReference type="PRINTS" id="PR00032">
    <property type="entry name" value="HTHARAC"/>
</dbReference>
<name>A0ABY4GFY9_9BACT</name>
<dbReference type="PROSITE" id="PS01124">
    <property type="entry name" value="HTH_ARAC_FAMILY_2"/>
    <property type="match status" value="1"/>
</dbReference>
<dbReference type="SMART" id="SM00342">
    <property type="entry name" value="HTH_ARAC"/>
    <property type="match status" value="1"/>
</dbReference>
<dbReference type="InterPro" id="IPR050204">
    <property type="entry name" value="AraC_XylS_family_regulators"/>
</dbReference>